<feature type="domain" description="Phosphatidylinositol-specific phospholipase C X" evidence="1">
    <location>
        <begin position="10"/>
        <end position="176"/>
    </location>
</feature>
<dbReference type="PANTHER" id="PTHR13593">
    <property type="match status" value="1"/>
</dbReference>
<dbReference type="GO" id="GO:0006629">
    <property type="term" value="P:lipid metabolic process"/>
    <property type="evidence" value="ECO:0007669"/>
    <property type="project" value="InterPro"/>
</dbReference>
<dbReference type="PANTHER" id="PTHR13593:SF113">
    <property type="entry name" value="SI:DKEY-266F7.9"/>
    <property type="match status" value="1"/>
</dbReference>
<dbReference type="SMART" id="SM00148">
    <property type="entry name" value="PLCXc"/>
    <property type="match status" value="1"/>
</dbReference>
<reference evidence="2" key="1">
    <citation type="journal article" date="2020" name="J. Eukaryot. Microbiol.">
        <title>De novo Sequencing, Assembly and Annotation of the Transcriptome for the Free-Living Testate Amoeba Arcella intermedia.</title>
        <authorList>
            <person name="Ribeiro G.M."/>
            <person name="Porfirio-Sousa A.L."/>
            <person name="Maurer-Alcala X.X."/>
            <person name="Katz L.A."/>
            <person name="Lahr D.J.G."/>
        </authorList>
    </citation>
    <scope>NUCLEOTIDE SEQUENCE</scope>
</reference>
<dbReference type="InterPro" id="IPR051057">
    <property type="entry name" value="PI-PLC_domain"/>
</dbReference>
<evidence type="ECO:0000259" key="1">
    <source>
        <dbReference type="SMART" id="SM00148"/>
    </source>
</evidence>
<organism evidence="2">
    <name type="scientific">Arcella intermedia</name>
    <dbReference type="NCBI Taxonomy" id="1963864"/>
    <lineage>
        <taxon>Eukaryota</taxon>
        <taxon>Amoebozoa</taxon>
        <taxon>Tubulinea</taxon>
        <taxon>Elardia</taxon>
        <taxon>Arcellinida</taxon>
        <taxon>Sphaerothecina</taxon>
        <taxon>Arcellidae</taxon>
        <taxon>Arcella</taxon>
    </lineage>
</organism>
<protein>
    <recommendedName>
        <fullName evidence="1">Phosphatidylinositol-specific phospholipase C X domain-containing protein</fullName>
    </recommendedName>
</protein>
<dbReference type="EMBL" id="GIBP01005171">
    <property type="protein sequence ID" value="NDV34140.1"/>
    <property type="molecule type" value="Transcribed_RNA"/>
</dbReference>
<name>A0A6B2LB58_9EUKA</name>
<evidence type="ECO:0000313" key="2">
    <source>
        <dbReference type="EMBL" id="NDV34140.1"/>
    </source>
</evidence>
<dbReference type="Pfam" id="PF00388">
    <property type="entry name" value="PI-PLC-X"/>
    <property type="match status" value="1"/>
</dbReference>
<dbReference type="InterPro" id="IPR017946">
    <property type="entry name" value="PLC-like_Pdiesterase_TIM-brl"/>
</dbReference>
<sequence length="307" mass="35267">MRDMCGYLGDKLVTEVVVPGSHDSCAYNFTEKSPYGPDAISWLIDNPTIGNIAQSIVVKWSQTQNRSTIEQLRDGIRYLDLRIGFVDNGFYLVHGLCGPSIDEVLSEIEQFVAQCPQEIIILDFNHFYNMKEEQHTQLINIIHQKLLKSMIPYTQDIPLTFNSLWESQKTIFVMYHHASCAAFPLLWPQQCINSPWPDKTDPNDLFEYLRKCPRTPNFFVSQAILTPRVSTVVSSVLPTQPSSLKNFTDMANITVIDWLMEQVKAHPLNIIIVDFYESINFVEAIILINQFKYLKQKTNHSTTQNSK</sequence>
<proteinExistence type="predicted"/>
<dbReference type="SUPFAM" id="SSF51695">
    <property type="entry name" value="PLC-like phosphodiesterases"/>
    <property type="match status" value="1"/>
</dbReference>
<dbReference type="AlphaFoldDB" id="A0A6B2LB58"/>
<dbReference type="InterPro" id="IPR000909">
    <property type="entry name" value="PLipase_C_PInositol-sp_X_dom"/>
</dbReference>
<accession>A0A6B2LB58</accession>
<dbReference type="GO" id="GO:0008081">
    <property type="term" value="F:phosphoric diester hydrolase activity"/>
    <property type="evidence" value="ECO:0007669"/>
    <property type="project" value="InterPro"/>
</dbReference>
<dbReference type="Gene3D" id="3.20.20.190">
    <property type="entry name" value="Phosphatidylinositol (PI) phosphodiesterase"/>
    <property type="match status" value="1"/>
</dbReference>